<sequence>MGGLKLKNFMLGNVKRDKTYVVNGTAAKYNRTLRKGRKKTTTIRRRPASCIALPQNRFVCTTAYEAALRFHHYNSHLCFFRCYEFCQNAQKT</sequence>
<organism evidence="3">
    <name type="scientific">Onchocerca flexuosa</name>
    <dbReference type="NCBI Taxonomy" id="387005"/>
    <lineage>
        <taxon>Eukaryota</taxon>
        <taxon>Metazoa</taxon>
        <taxon>Ecdysozoa</taxon>
        <taxon>Nematoda</taxon>
        <taxon>Chromadorea</taxon>
        <taxon>Rhabditida</taxon>
        <taxon>Spirurina</taxon>
        <taxon>Spiruromorpha</taxon>
        <taxon>Filarioidea</taxon>
        <taxon>Onchocercidae</taxon>
        <taxon>Onchocerca</taxon>
    </lineage>
</organism>
<protein>
    <submittedName>
        <fullName evidence="3">60S ribosomal protein L35a</fullName>
    </submittedName>
</protein>
<dbReference type="EMBL" id="UZAJ01000297">
    <property type="protein sequence ID" value="VDO27013.1"/>
    <property type="molecule type" value="Genomic_DNA"/>
</dbReference>
<name>A0A183GZW2_9BILA</name>
<accession>A0A183GZW2</accession>
<reference evidence="3" key="1">
    <citation type="submission" date="2016-06" db="UniProtKB">
        <authorList>
            <consortium name="WormBaseParasite"/>
        </authorList>
    </citation>
    <scope>IDENTIFICATION</scope>
</reference>
<dbReference type="WBParaSite" id="OFLC_0000077101-mRNA-1">
    <property type="protein sequence ID" value="OFLC_0000077101-mRNA-1"/>
    <property type="gene ID" value="OFLC_0000077101"/>
</dbReference>
<gene>
    <name evidence="1" type="ORF">OFLC_LOCUS772</name>
</gene>
<evidence type="ECO:0000313" key="2">
    <source>
        <dbReference type="Proteomes" id="UP000267606"/>
    </source>
</evidence>
<reference evidence="1 2" key="2">
    <citation type="submission" date="2018-11" db="EMBL/GenBank/DDBJ databases">
        <authorList>
            <consortium name="Pathogen Informatics"/>
        </authorList>
    </citation>
    <scope>NUCLEOTIDE SEQUENCE [LARGE SCALE GENOMIC DNA]</scope>
</reference>
<evidence type="ECO:0000313" key="1">
    <source>
        <dbReference type="EMBL" id="VDO27013.1"/>
    </source>
</evidence>
<dbReference type="Proteomes" id="UP000267606">
    <property type="component" value="Unassembled WGS sequence"/>
</dbReference>
<dbReference type="AlphaFoldDB" id="A0A183GZW2"/>
<evidence type="ECO:0000313" key="3">
    <source>
        <dbReference type="WBParaSite" id="OFLC_0000077101-mRNA-1"/>
    </source>
</evidence>
<keyword evidence="2" id="KW-1185">Reference proteome</keyword>
<proteinExistence type="predicted"/>